<comment type="caution">
    <text evidence="1">The sequence shown here is derived from an EMBL/GenBank/DDBJ whole genome shotgun (WGS) entry which is preliminary data.</text>
</comment>
<accession>A0ABW0S1H6</accession>
<dbReference type="RefSeq" id="WP_379772792.1">
    <property type="nucleotide sequence ID" value="NZ_JBHSMZ010000014.1"/>
</dbReference>
<dbReference type="EMBL" id="JBHSMZ010000014">
    <property type="protein sequence ID" value="MFC5550344.1"/>
    <property type="molecule type" value="Genomic_DNA"/>
</dbReference>
<protein>
    <submittedName>
        <fullName evidence="1">Uncharacterized protein</fullName>
    </submittedName>
</protein>
<evidence type="ECO:0000313" key="1">
    <source>
        <dbReference type="EMBL" id="MFC5550344.1"/>
    </source>
</evidence>
<reference evidence="2" key="1">
    <citation type="journal article" date="2019" name="Int. J. Syst. Evol. Microbiol.">
        <title>The Global Catalogue of Microorganisms (GCM) 10K type strain sequencing project: providing services to taxonomists for standard genome sequencing and annotation.</title>
        <authorList>
            <consortium name="The Broad Institute Genomics Platform"/>
            <consortium name="The Broad Institute Genome Sequencing Center for Infectious Disease"/>
            <person name="Wu L."/>
            <person name="Ma J."/>
        </authorList>
    </citation>
    <scope>NUCLEOTIDE SEQUENCE [LARGE SCALE GENOMIC DNA]</scope>
    <source>
        <strain evidence="2">CGMCC 4.5798</strain>
    </source>
</reference>
<organism evidence="1 2">
    <name type="scientific">Massilia aerilata</name>
    <dbReference type="NCBI Taxonomy" id="453817"/>
    <lineage>
        <taxon>Bacteria</taxon>
        <taxon>Pseudomonadati</taxon>
        <taxon>Pseudomonadota</taxon>
        <taxon>Betaproteobacteria</taxon>
        <taxon>Burkholderiales</taxon>
        <taxon>Oxalobacteraceae</taxon>
        <taxon>Telluria group</taxon>
        <taxon>Massilia</taxon>
    </lineage>
</organism>
<dbReference type="Proteomes" id="UP001596086">
    <property type="component" value="Unassembled WGS sequence"/>
</dbReference>
<name>A0ABW0S1H6_9BURK</name>
<proteinExistence type="predicted"/>
<gene>
    <name evidence="1" type="ORF">ACFPO9_17645</name>
</gene>
<keyword evidence="2" id="KW-1185">Reference proteome</keyword>
<sequence length="223" mass="24862">MNAISPYDEALLIIRQNPGTGGAGGLAKLLLSLYNDQCGFSFAECAGGLDQRLTGVALRMVQDYAARGETEDLRSAGKILAEDLYPGLWEMGVAMRDAREAVRQRWKREELERESAKIAEAEKAFLSGVGRRTVPSAIAEEMIMPENGTVSAYYYLAGDWHNKELPLERVSASIRENGTGFMNCDPESGYMLGVPLDGRLYYVQTDYDVRERYLDEIKSQKQN</sequence>
<evidence type="ECO:0000313" key="2">
    <source>
        <dbReference type="Proteomes" id="UP001596086"/>
    </source>
</evidence>